<dbReference type="PANTHER" id="PTHR11722:SF0">
    <property type="entry name" value="LARGE RIBOSOMAL SUBUNIT PROTEIN EL13"/>
    <property type="match status" value="1"/>
</dbReference>
<dbReference type="Pfam" id="PF01294">
    <property type="entry name" value="Ribosomal_L13e"/>
    <property type="match status" value="1"/>
</dbReference>
<evidence type="ECO:0008006" key="5">
    <source>
        <dbReference type="Google" id="ProtNLM"/>
    </source>
</evidence>
<evidence type="ECO:0000256" key="1">
    <source>
        <dbReference type="ARBA" id="ARBA00005640"/>
    </source>
</evidence>
<dbReference type="HAMAP" id="MF_00499">
    <property type="entry name" value="Ribosomal_eL13"/>
    <property type="match status" value="1"/>
</dbReference>
<dbReference type="GO" id="GO:0022625">
    <property type="term" value="C:cytosolic large ribosomal subunit"/>
    <property type="evidence" value="ECO:0007669"/>
    <property type="project" value="TreeGrafter"/>
</dbReference>
<sequence>MVKHNRMLASSHMRKHWMRRVRCFFNTPAHKKIRRDNRASKAAALFPRPISKLRPLVHGQTREYGSKIKFGRGFTLAELKEAKLTPAFAQTVGIAVDHRRHNKNSETMAANVKRLNDYKGKLILFPRNEGKPKKGEINDSTAEQLKSVVQNTADGVLALPVLKKRCKPEALTADLKKAKIYQKLRQARVDKRYKGKRDKAARLAEEAKK</sequence>
<evidence type="ECO:0000256" key="3">
    <source>
        <dbReference type="ARBA" id="ARBA00023274"/>
    </source>
</evidence>
<dbReference type="GO" id="GO:0003735">
    <property type="term" value="F:structural constituent of ribosome"/>
    <property type="evidence" value="ECO:0007669"/>
    <property type="project" value="InterPro"/>
</dbReference>
<reference evidence="4" key="1">
    <citation type="submission" date="2021-01" db="EMBL/GenBank/DDBJ databases">
        <authorList>
            <person name="Corre E."/>
            <person name="Pelletier E."/>
            <person name="Niang G."/>
            <person name="Scheremetjew M."/>
            <person name="Finn R."/>
            <person name="Kale V."/>
            <person name="Holt S."/>
            <person name="Cochrane G."/>
            <person name="Meng A."/>
            <person name="Brown T."/>
            <person name="Cohen L."/>
        </authorList>
    </citation>
    <scope>NUCLEOTIDE SEQUENCE</scope>
    <source>
        <strain evidence="4">Ras09</strain>
    </source>
</reference>
<evidence type="ECO:0000313" key="4">
    <source>
        <dbReference type="EMBL" id="CAE0236947.1"/>
    </source>
</evidence>
<name>A0A7S3FZ37_9SPIT</name>
<organism evidence="4">
    <name type="scientific">Strombidium rassoulzadegani</name>
    <dbReference type="NCBI Taxonomy" id="1082188"/>
    <lineage>
        <taxon>Eukaryota</taxon>
        <taxon>Sar</taxon>
        <taxon>Alveolata</taxon>
        <taxon>Ciliophora</taxon>
        <taxon>Intramacronucleata</taxon>
        <taxon>Spirotrichea</taxon>
        <taxon>Oligotrichia</taxon>
        <taxon>Strombidiidae</taxon>
        <taxon>Strombidium</taxon>
    </lineage>
</organism>
<keyword evidence="2" id="KW-0689">Ribosomal protein</keyword>
<dbReference type="GO" id="GO:0006412">
    <property type="term" value="P:translation"/>
    <property type="evidence" value="ECO:0007669"/>
    <property type="project" value="InterPro"/>
</dbReference>
<gene>
    <name evidence="4" type="ORF">SRAS04492_LOCUS8756</name>
</gene>
<dbReference type="AlphaFoldDB" id="A0A7S3FZ37"/>
<comment type="similarity">
    <text evidence="1">Belongs to the eukaryotic ribosomal protein eL13 family.</text>
</comment>
<dbReference type="GO" id="GO:0003723">
    <property type="term" value="F:RNA binding"/>
    <property type="evidence" value="ECO:0007669"/>
    <property type="project" value="TreeGrafter"/>
</dbReference>
<dbReference type="InterPro" id="IPR001380">
    <property type="entry name" value="Ribosomal_eL13"/>
</dbReference>
<dbReference type="PANTHER" id="PTHR11722">
    <property type="entry name" value="60S RIBOSOMAL PROTEIN L13"/>
    <property type="match status" value="1"/>
</dbReference>
<proteinExistence type="inferred from homology"/>
<evidence type="ECO:0000256" key="2">
    <source>
        <dbReference type="ARBA" id="ARBA00022980"/>
    </source>
</evidence>
<accession>A0A7S3FZ37</accession>
<protein>
    <recommendedName>
        <fullName evidence="5">60S ribosomal protein L13</fullName>
    </recommendedName>
</protein>
<keyword evidence="3" id="KW-0687">Ribonucleoprotein</keyword>
<dbReference type="Gene3D" id="1.20.5.110">
    <property type="match status" value="1"/>
</dbReference>
<dbReference type="EMBL" id="HBIA01017718">
    <property type="protein sequence ID" value="CAE0236947.1"/>
    <property type="molecule type" value="Transcribed_RNA"/>
</dbReference>